<dbReference type="EMBL" id="UOGK01000234">
    <property type="protein sequence ID" value="VAX39418.1"/>
    <property type="molecule type" value="Genomic_DNA"/>
</dbReference>
<feature type="transmembrane region" description="Helical" evidence="14">
    <location>
        <begin position="83"/>
        <end position="102"/>
    </location>
</feature>
<dbReference type="InterPro" id="IPR036388">
    <property type="entry name" value="WH-like_DNA-bd_sf"/>
</dbReference>
<dbReference type="GO" id="GO:0003677">
    <property type="term" value="F:DNA binding"/>
    <property type="evidence" value="ECO:0007669"/>
    <property type="project" value="UniProtKB-KW"/>
</dbReference>
<feature type="transmembrane region" description="Helical" evidence="14">
    <location>
        <begin position="21"/>
        <end position="43"/>
    </location>
</feature>
<feature type="transmembrane region" description="Helical" evidence="14">
    <location>
        <begin position="109"/>
        <end position="130"/>
    </location>
</feature>
<dbReference type="GO" id="GO:0051301">
    <property type="term" value="P:cell division"/>
    <property type="evidence" value="ECO:0007669"/>
    <property type="project" value="UniProtKB-KW"/>
</dbReference>
<dbReference type="InterPro" id="IPR002543">
    <property type="entry name" value="FtsK_dom"/>
</dbReference>
<keyword evidence="5 14" id="KW-0812">Transmembrane</keyword>
<evidence type="ECO:0000256" key="13">
    <source>
        <dbReference type="SAM" id="MobiDB-lite"/>
    </source>
</evidence>
<dbReference type="Pfam" id="PF13491">
    <property type="entry name" value="FtsK_4TM"/>
    <property type="match status" value="1"/>
</dbReference>
<keyword evidence="6" id="KW-0547">Nucleotide-binding</keyword>
<evidence type="ECO:0000259" key="15">
    <source>
        <dbReference type="PROSITE" id="PS50901"/>
    </source>
</evidence>
<dbReference type="InterPro" id="IPR050206">
    <property type="entry name" value="FtsK/SpoIIIE/SftA"/>
</dbReference>
<dbReference type="InterPro" id="IPR041027">
    <property type="entry name" value="FtsK_alpha"/>
</dbReference>
<comment type="subcellular location">
    <subcellularLocation>
        <location evidence="1">Cell membrane</location>
        <topology evidence="1">Multi-pass membrane protein</topology>
    </subcellularLocation>
</comment>
<evidence type="ECO:0000256" key="1">
    <source>
        <dbReference type="ARBA" id="ARBA00004651"/>
    </source>
</evidence>
<evidence type="ECO:0000256" key="10">
    <source>
        <dbReference type="ARBA" id="ARBA00023125"/>
    </source>
</evidence>
<feature type="transmembrane region" description="Helical" evidence="14">
    <location>
        <begin position="161"/>
        <end position="182"/>
    </location>
</feature>
<keyword evidence="3" id="KW-1003">Cell membrane</keyword>
<reference evidence="16" key="1">
    <citation type="submission" date="2018-06" db="EMBL/GenBank/DDBJ databases">
        <authorList>
            <person name="Zhirakovskaya E."/>
        </authorList>
    </citation>
    <scope>NUCLEOTIDE SEQUENCE</scope>
</reference>
<dbReference type="PANTHER" id="PTHR22683">
    <property type="entry name" value="SPORULATION PROTEIN RELATED"/>
    <property type="match status" value="1"/>
</dbReference>
<accession>A0A3B1DTJ7</accession>
<dbReference type="InterPro" id="IPR025199">
    <property type="entry name" value="FtsK_4TM"/>
</dbReference>
<dbReference type="Gene3D" id="3.30.980.40">
    <property type="match status" value="1"/>
</dbReference>
<keyword evidence="7" id="KW-0159">Chromosome partition</keyword>
<evidence type="ECO:0000256" key="7">
    <source>
        <dbReference type="ARBA" id="ARBA00022829"/>
    </source>
</evidence>
<dbReference type="Pfam" id="PF17854">
    <property type="entry name" value="FtsK_alpha"/>
    <property type="match status" value="1"/>
</dbReference>
<evidence type="ECO:0000256" key="9">
    <source>
        <dbReference type="ARBA" id="ARBA00022989"/>
    </source>
</evidence>
<evidence type="ECO:0000256" key="12">
    <source>
        <dbReference type="ARBA" id="ARBA00023306"/>
    </source>
</evidence>
<feature type="region of interest" description="Disordered" evidence="13">
    <location>
        <begin position="270"/>
        <end position="324"/>
    </location>
</feature>
<evidence type="ECO:0000256" key="5">
    <source>
        <dbReference type="ARBA" id="ARBA00022692"/>
    </source>
</evidence>
<feature type="domain" description="FtsK" evidence="15">
    <location>
        <begin position="504"/>
        <end position="708"/>
    </location>
</feature>
<sequence>MARTKSFSARTRNDPAEAGEAIWSRVVWLGLLLAWTFVAASLLSFDRADPPSAAAWPVNDPIRNWCGPAGAYLAYALLRFMGWGAWLVLGLTGLGLIGPLFARRVEHPILRAVGILLLLAAACGLVGLAAPRAGPVGHLPGGELGLVIAAELGSRFGGVGASLWLILLGFVGLVVAFDRLVFAVPAAIWRHFAPAAQTAGAKAVSGAGAGAAVTARAGGGLFGALATMVKNRMPVAVKLTDLEDEDIAEAETKANEVATRRAGKPRRKITLEPKAEIDEESLDAESVVTEDELEEEYEDEYEEDEYEDGEYEEEDEEDEDLPGAPQIYSEDQLREKIAALPVRFSGSDRKLATDEDLRDLQNVEELEGYRFPGLDLLEEPEEDFNATIEKIVREQAEALESALQQYRIDGEVVRIESGPVITQYDVRLAPGTKVAALSAVSSDIARALRAVNIRIVTNQEGRDTVGVEVPNPTKEKVRLRELMSNRESFSSMKLPMFLGKDASGEPLIADLTKMPHMLIAGTTGSGKSVCMNTIIMSFLYTKKPNELKLVLVDPKMVEMSQFKDIPHLMCPVITEMAKAAAILEWACKKMDERYELLAEAGVRDIAGYNALEWEELRERMEPANEDEEARIPRKLPYMVFVIDELADMMMTNKEVEGSIVRIAQKARAVGIHLILATQRPQANVVTGLIKSNMPCRVTFKVASGMDSRIVLDQKGGELLLGQGDMLFLSPRSSKLTRAQGTMVEDGEIRKAVRFLRDIAAPSFERQLVQIRSGDTDEERIVASENNSSASLAAAQEDPMFDRAVEIVLETRRGSVSLLQRRLAIGYTRASRLIDLMGISGIISDHKGSVARDVLITPEDWGTMKRLADEEATSTGQEPVFGSGSGTLFPEEETETDGEPDGKGTTAVEEAPFETEEPDEEDEAENEVVEEDEAEDEEWDEEEDVDDSNDDDEEDDDEEEEEEGEEEEEEEEEDEWEDEPEDDPDSEHPEKLSESA</sequence>
<evidence type="ECO:0000256" key="14">
    <source>
        <dbReference type="SAM" id="Phobius"/>
    </source>
</evidence>
<proteinExistence type="inferred from homology"/>
<dbReference type="Gene3D" id="1.10.10.10">
    <property type="entry name" value="Winged helix-like DNA-binding domain superfamily/Winged helix DNA-binding domain"/>
    <property type="match status" value="1"/>
</dbReference>
<keyword evidence="8" id="KW-0067">ATP-binding</keyword>
<name>A0A3B1DTJ7_9ZZZZ</name>
<gene>
    <name evidence="16" type="ORF">MNBD_PLANCTO03-2424</name>
</gene>
<keyword evidence="12" id="KW-0131">Cell cycle</keyword>
<feature type="compositionally biased region" description="Basic and acidic residues" evidence="13">
    <location>
        <begin position="985"/>
        <end position="995"/>
    </location>
</feature>
<protein>
    <submittedName>
        <fullName evidence="16">DNA translocase FtsK</fullName>
    </submittedName>
</protein>
<organism evidence="16">
    <name type="scientific">hydrothermal vent metagenome</name>
    <dbReference type="NCBI Taxonomy" id="652676"/>
    <lineage>
        <taxon>unclassified sequences</taxon>
        <taxon>metagenomes</taxon>
        <taxon>ecological metagenomes</taxon>
    </lineage>
</organism>
<evidence type="ECO:0000256" key="2">
    <source>
        <dbReference type="ARBA" id="ARBA00006474"/>
    </source>
</evidence>
<feature type="compositionally biased region" description="Acidic residues" evidence="13">
    <location>
        <begin position="889"/>
        <end position="898"/>
    </location>
</feature>
<dbReference type="Pfam" id="PF09397">
    <property type="entry name" value="FtsK_gamma"/>
    <property type="match status" value="1"/>
</dbReference>
<dbReference type="InterPro" id="IPR027417">
    <property type="entry name" value="P-loop_NTPase"/>
</dbReference>
<evidence type="ECO:0000313" key="16">
    <source>
        <dbReference type="EMBL" id="VAX39418.1"/>
    </source>
</evidence>
<dbReference type="PROSITE" id="PS50901">
    <property type="entry name" value="FTSK"/>
    <property type="match status" value="1"/>
</dbReference>
<dbReference type="GO" id="GO:0007059">
    <property type="term" value="P:chromosome segregation"/>
    <property type="evidence" value="ECO:0007669"/>
    <property type="project" value="UniProtKB-KW"/>
</dbReference>
<comment type="similarity">
    <text evidence="2">Belongs to the FtsK/SpoIIIE/SftA family.</text>
</comment>
<feature type="region of interest" description="Disordered" evidence="13">
    <location>
        <begin position="868"/>
        <end position="995"/>
    </location>
</feature>
<keyword evidence="10" id="KW-0238">DNA-binding</keyword>
<evidence type="ECO:0000256" key="11">
    <source>
        <dbReference type="ARBA" id="ARBA00023136"/>
    </source>
</evidence>
<evidence type="ECO:0000256" key="8">
    <source>
        <dbReference type="ARBA" id="ARBA00022840"/>
    </source>
</evidence>
<evidence type="ECO:0000256" key="6">
    <source>
        <dbReference type="ARBA" id="ARBA00022741"/>
    </source>
</evidence>
<dbReference type="PANTHER" id="PTHR22683:SF41">
    <property type="entry name" value="DNA TRANSLOCASE FTSK"/>
    <property type="match status" value="1"/>
</dbReference>
<evidence type="ECO:0000256" key="3">
    <source>
        <dbReference type="ARBA" id="ARBA00022475"/>
    </source>
</evidence>
<keyword evidence="4" id="KW-0132">Cell division</keyword>
<dbReference type="GO" id="GO:0005524">
    <property type="term" value="F:ATP binding"/>
    <property type="evidence" value="ECO:0007669"/>
    <property type="project" value="UniProtKB-KW"/>
</dbReference>
<dbReference type="Pfam" id="PF01580">
    <property type="entry name" value="FtsK_SpoIIIE"/>
    <property type="match status" value="1"/>
</dbReference>
<dbReference type="InterPro" id="IPR018541">
    <property type="entry name" value="Ftsk_gamma"/>
</dbReference>
<dbReference type="SMART" id="SM00843">
    <property type="entry name" value="Ftsk_gamma"/>
    <property type="match status" value="1"/>
</dbReference>
<keyword evidence="11 14" id="KW-0472">Membrane</keyword>
<dbReference type="AlphaFoldDB" id="A0A3B1DTJ7"/>
<feature type="compositionally biased region" description="Acidic residues" evidence="13">
    <location>
        <begin position="277"/>
        <end position="321"/>
    </location>
</feature>
<evidence type="ECO:0000256" key="4">
    <source>
        <dbReference type="ARBA" id="ARBA00022618"/>
    </source>
</evidence>
<dbReference type="GO" id="GO:0005886">
    <property type="term" value="C:plasma membrane"/>
    <property type="evidence" value="ECO:0007669"/>
    <property type="project" value="UniProtKB-SubCell"/>
</dbReference>
<keyword evidence="9 14" id="KW-1133">Transmembrane helix</keyword>
<dbReference type="SUPFAM" id="SSF46785">
    <property type="entry name" value="Winged helix' DNA-binding domain"/>
    <property type="match status" value="1"/>
</dbReference>
<dbReference type="SUPFAM" id="SSF52540">
    <property type="entry name" value="P-loop containing nucleoside triphosphate hydrolases"/>
    <property type="match status" value="1"/>
</dbReference>
<feature type="compositionally biased region" description="Acidic residues" evidence="13">
    <location>
        <begin position="910"/>
        <end position="984"/>
    </location>
</feature>
<dbReference type="InterPro" id="IPR036390">
    <property type="entry name" value="WH_DNA-bd_sf"/>
</dbReference>
<dbReference type="Gene3D" id="3.40.50.300">
    <property type="entry name" value="P-loop containing nucleotide triphosphate hydrolases"/>
    <property type="match status" value="1"/>
</dbReference>